<dbReference type="InterPro" id="IPR003593">
    <property type="entry name" value="AAA+_ATPase"/>
</dbReference>
<evidence type="ECO:0000313" key="2">
    <source>
        <dbReference type="EMBL" id="RCR66380.1"/>
    </source>
</evidence>
<dbReference type="SUPFAM" id="SSF52540">
    <property type="entry name" value="P-loop containing nucleoside triphosphate hydrolases"/>
    <property type="match status" value="1"/>
</dbReference>
<organism evidence="2 3">
    <name type="scientific">Larkinella punicea</name>
    <dbReference type="NCBI Taxonomy" id="2315727"/>
    <lineage>
        <taxon>Bacteria</taxon>
        <taxon>Pseudomonadati</taxon>
        <taxon>Bacteroidota</taxon>
        <taxon>Cytophagia</taxon>
        <taxon>Cytophagales</taxon>
        <taxon>Spirosomataceae</taxon>
        <taxon>Larkinella</taxon>
    </lineage>
</organism>
<sequence>MKLLRIHIISADTCGGLLDGLDISLRPQMDEQTTFTPLCLLGANGTGKSQLLQVLAEMFQSAFHAVVCQEERIEGNPGLQFEVDYLIRPHGSPATVHVRISRQAQTKRRPVVTIRKLVDGAWINCELTAPETKELLPSKVVGYSSGDNETLSLPFLLSRSGYAEEVRESAIDRATQSTGIQDTRLMLIDYGTHLEVLVANLLLGSDEQRSALLKYAHLDDLHSFRCSIQLAHGAAPRAPARAGKQSKRKGIQLTDELEEYLTRLQRCATCYQYDDKTETYTFDFLVDTETKTAFRFFWKTAFDLYSAFHKLAMLNDLVIPKHARERFSKETKARRFASRLPEPQDEDKVFRFERVNFHARNHTTIVDYVSLSDGEHQLAQLLGTFSMISFSNVLFLLDEPESHFNPVWRMNLMDRLRELPTSDGKRSDHAETIRQDCLITTHSPYLPADLPKEKVFIFSRAPLTRKVEVSRPDQETYGATFDTILRSCFGVRTSP</sequence>
<dbReference type="NCBIfam" id="TIGR04435">
    <property type="entry name" value="restrict_AAA_1"/>
    <property type="match status" value="1"/>
</dbReference>
<comment type="caution">
    <text evidence="2">The sequence shown here is derived from an EMBL/GenBank/DDBJ whole genome shotgun (WGS) entry which is preliminary data.</text>
</comment>
<accession>A0A368JFE4</accession>
<dbReference type="InterPro" id="IPR027417">
    <property type="entry name" value="P-loop_NTPase"/>
</dbReference>
<feature type="domain" description="AAA+ ATPase" evidence="1">
    <location>
        <begin position="34"/>
        <end position="473"/>
    </location>
</feature>
<name>A0A368JFE4_9BACT</name>
<dbReference type="AlphaFoldDB" id="A0A368JFE4"/>
<evidence type="ECO:0000313" key="3">
    <source>
        <dbReference type="Proteomes" id="UP000253383"/>
    </source>
</evidence>
<dbReference type="InterPro" id="IPR003959">
    <property type="entry name" value="ATPase_AAA_core"/>
</dbReference>
<dbReference type="OrthoDB" id="9815944at2"/>
<dbReference type="InterPro" id="IPR030974">
    <property type="entry name" value="Restrict_AAA"/>
</dbReference>
<protein>
    <submittedName>
        <fullName evidence="2">ABC transporter</fullName>
    </submittedName>
</protein>
<proteinExistence type="predicted"/>
<dbReference type="SMART" id="SM00382">
    <property type="entry name" value="AAA"/>
    <property type="match status" value="1"/>
</dbReference>
<evidence type="ECO:0000259" key="1">
    <source>
        <dbReference type="SMART" id="SM00382"/>
    </source>
</evidence>
<dbReference type="Proteomes" id="UP000253383">
    <property type="component" value="Unassembled WGS sequence"/>
</dbReference>
<dbReference type="Pfam" id="PF13304">
    <property type="entry name" value="AAA_21"/>
    <property type="match status" value="1"/>
</dbReference>
<dbReference type="RefSeq" id="WP_114409223.1">
    <property type="nucleotide sequence ID" value="NZ_QOWE01000028.1"/>
</dbReference>
<dbReference type="GO" id="GO:0016887">
    <property type="term" value="F:ATP hydrolysis activity"/>
    <property type="evidence" value="ECO:0007669"/>
    <property type="project" value="InterPro"/>
</dbReference>
<keyword evidence="3" id="KW-1185">Reference proteome</keyword>
<dbReference type="GO" id="GO:0005524">
    <property type="term" value="F:ATP binding"/>
    <property type="evidence" value="ECO:0007669"/>
    <property type="project" value="InterPro"/>
</dbReference>
<dbReference type="EMBL" id="QOWE01000028">
    <property type="protein sequence ID" value="RCR66380.1"/>
    <property type="molecule type" value="Genomic_DNA"/>
</dbReference>
<gene>
    <name evidence="2" type="ORF">DUE52_27105</name>
</gene>
<reference evidence="2 3" key="1">
    <citation type="submission" date="2018-07" db="EMBL/GenBank/DDBJ databases">
        <title>Genome analysis of Larkinella rosea.</title>
        <authorList>
            <person name="Zhou Z."/>
            <person name="Wang G."/>
        </authorList>
    </citation>
    <scope>NUCLEOTIDE SEQUENCE [LARGE SCALE GENOMIC DNA]</scope>
    <source>
        <strain evidence="3">zzj9</strain>
    </source>
</reference>
<dbReference type="Gene3D" id="3.40.50.300">
    <property type="entry name" value="P-loop containing nucleotide triphosphate hydrolases"/>
    <property type="match status" value="1"/>
</dbReference>